<evidence type="ECO:0000256" key="1">
    <source>
        <dbReference type="ARBA" id="ARBA00000085"/>
    </source>
</evidence>
<proteinExistence type="predicted"/>
<keyword evidence="10" id="KW-1185">Reference proteome</keyword>
<gene>
    <name evidence="9" type="ORF">HYN69_13230</name>
</gene>
<dbReference type="InterPro" id="IPR029016">
    <property type="entry name" value="GAF-like_dom_sf"/>
</dbReference>
<feature type="domain" description="Signal transduction histidine kinase HWE region" evidence="8">
    <location>
        <begin position="67"/>
        <end position="141"/>
    </location>
</feature>
<keyword evidence="5" id="KW-0547">Nucleotide-binding</keyword>
<evidence type="ECO:0000256" key="4">
    <source>
        <dbReference type="ARBA" id="ARBA00022679"/>
    </source>
</evidence>
<keyword evidence="3" id="KW-0597">Phosphoprotein</keyword>
<dbReference type="EC" id="2.7.13.3" evidence="2"/>
<keyword evidence="6" id="KW-0418">Kinase</keyword>
<dbReference type="Pfam" id="PF07536">
    <property type="entry name" value="HWE_HK"/>
    <property type="match status" value="1"/>
</dbReference>
<evidence type="ECO:0000259" key="8">
    <source>
        <dbReference type="SMART" id="SM00911"/>
    </source>
</evidence>
<comment type="catalytic activity">
    <reaction evidence="1">
        <text>ATP + protein L-histidine = ADP + protein N-phospho-L-histidine.</text>
        <dbReference type="EC" id="2.7.13.3"/>
    </reaction>
</comment>
<evidence type="ECO:0000256" key="5">
    <source>
        <dbReference type="ARBA" id="ARBA00022741"/>
    </source>
</evidence>
<dbReference type="Proteomes" id="UP000244496">
    <property type="component" value="Chromosome"/>
</dbReference>
<dbReference type="OrthoDB" id="9816309at2"/>
<dbReference type="RefSeq" id="WP_108436152.1">
    <property type="nucleotide sequence ID" value="NZ_CP028918.1"/>
</dbReference>
<evidence type="ECO:0000313" key="10">
    <source>
        <dbReference type="Proteomes" id="UP000244496"/>
    </source>
</evidence>
<dbReference type="EMBL" id="CP028918">
    <property type="protein sequence ID" value="AWB49335.1"/>
    <property type="molecule type" value="Genomic_DNA"/>
</dbReference>
<keyword evidence="4" id="KW-0808">Transferase</keyword>
<evidence type="ECO:0000313" key="9">
    <source>
        <dbReference type="EMBL" id="AWB49335.1"/>
    </source>
</evidence>
<dbReference type="GO" id="GO:0005524">
    <property type="term" value="F:ATP binding"/>
    <property type="evidence" value="ECO:0007669"/>
    <property type="project" value="UniProtKB-KW"/>
</dbReference>
<name>A0A2S0UNG3_9RHOB</name>
<dbReference type="SMART" id="SM00911">
    <property type="entry name" value="HWE_HK"/>
    <property type="match status" value="1"/>
</dbReference>
<sequence>MVNVIIVGQNAPFGVLEVDEREPRDFNANDIAFLQTYANLRAAAIERVRSHIKLSQGASEQAILVRELGHRARNLLGLVRALATQTSTTDRTAEQFRSAFIGRLMALSVAEGIVFESSGDRADPLPLAREVLAPFRDDDPKK</sequence>
<dbReference type="PANTHER" id="PTHR41523">
    <property type="entry name" value="TWO-COMPONENT SYSTEM SENSOR PROTEIN"/>
    <property type="match status" value="1"/>
</dbReference>
<protein>
    <recommendedName>
        <fullName evidence="2">histidine kinase</fullName>
        <ecNumber evidence="2">2.7.13.3</ecNumber>
    </recommendedName>
</protein>
<evidence type="ECO:0000256" key="7">
    <source>
        <dbReference type="ARBA" id="ARBA00022840"/>
    </source>
</evidence>
<dbReference type="KEGG" id="geh:HYN69_13230"/>
<dbReference type="GO" id="GO:0004673">
    <property type="term" value="F:protein histidine kinase activity"/>
    <property type="evidence" value="ECO:0007669"/>
    <property type="project" value="UniProtKB-EC"/>
</dbReference>
<dbReference type="AlphaFoldDB" id="A0A2S0UNG3"/>
<organism evidence="9 10">
    <name type="scientific">Paragemmobacter aquarius</name>
    <dbReference type="NCBI Taxonomy" id="2169400"/>
    <lineage>
        <taxon>Bacteria</taxon>
        <taxon>Pseudomonadati</taxon>
        <taxon>Pseudomonadota</taxon>
        <taxon>Alphaproteobacteria</taxon>
        <taxon>Rhodobacterales</taxon>
        <taxon>Paracoccaceae</taxon>
        <taxon>Paragemmobacter</taxon>
    </lineage>
</organism>
<keyword evidence="7" id="KW-0067">ATP-binding</keyword>
<reference evidence="9 10" key="1">
    <citation type="submission" date="2018-04" db="EMBL/GenBank/DDBJ databases">
        <title>Genome sequencing of Gemmobacter.</title>
        <authorList>
            <person name="Yi H."/>
            <person name="Baek M.-G."/>
        </authorList>
    </citation>
    <scope>NUCLEOTIDE SEQUENCE [LARGE SCALE GENOMIC DNA]</scope>
    <source>
        <strain evidence="9 10">HYN0069</strain>
    </source>
</reference>
<accession>A0A2S0UNG3</accession>
<dbReference type="PANTHER" id="PTHR41523:SF8">
    <property type="entry name" value="ETHYLENE RESPONSE SENSOR PROTEIN"/>
    <property type="match status" value="1"/>
</dbReference>
<dbReference type="SUPFAM" id="SSF55781">
    <property type="entry name" value="GAF domain-like"/>
    <property type="match status" value="1"/>
</dbReference>
<evidence type="ECO:0000256" key="6">
    <source>
        <dbReference type="ARBA" id="ARBA00022777"/>
    </source>
</evidence>
<dbReference type="Gene3D" id="3.30.450.40">
    <property type="match status" value="1"/>
</dbReference>
<dbReference type="InterPro" id="IPR011102">
    <property type="entry name" value="Sig_transdc_His_kinase_HWE"/>
</dbReference>
<evidence type="ECO:0000256" key="2">
    <source>
        <dbReference type="ARBA" id="ARBA00012438"/>
    </source>
</evidence>
<evidence type="ECO:0000256" key="3">
    <source>
        <dbReference type="ARBA" id="ARBA00022553"/>
    </source>
</evidence>